<dbReference type="GO" id="GO:0005737">
    <property type="term" value="C:cytoplasm"/>
    <property type="evidence" value="ECO:0007669"/>
    <property type="project" value="TreeGrafter"/>
</dbReference>
<dbReference type="GO" id="GO:0032259">
    <property type="term" value="P:methylation"/>
    <property type="evidence" value="ECO:0007669"/>
    <property type="project" value="UniProtKB-KW"/>
</dbReference>
<evidence type="ECO:0000256" key="3">
    <source>
        <dbReference type="ARBA" id="ARBA00030757"/>
    </source>
</evidence>
<comment type="caution">
    <text evidence="4">The sequence shown here is derived from an EMBL/GenBank/DDBJ whole genome shotgun (WGS) entry which is preliminary data.</text>
</comment>
<comment type="similarity">
    <text evidence="1">Belongs to the methyltransferase superfamily. L-isoaspartyl/D-aspartyl protein methyltransferase family.</text>
</comment>
<dbReference type="Gene3D" id="3.40.50.150">
    <property type="entry name" value="Vaccinia Virus protein VP39"/>
    <property type="match status" value="1"/>
</dbReference>
<evidence type="ECO:0000256" key="1">
    <source>
        <dbReference type="ARBA" id="ARBA00005369"/>
    </source>
</evidence>
<dbReference type="InterPro" id="IPR029063">
    <property type="entry name" value="SAM-dependent_MTases_sf"/>
</dbReference>
<dbReference type="Pfam" id="PF01135">
    <property type="entry name" value="PCMT"/>
    <property type="match status" value="1"/>
</dbReference>
<evidence type="ECO:0000313" key="5">
    <source>
        <dbReference type="Proteomes" id="UP000004105"/>
    </source>
</evidence>
<dbReference type="EMBL" id="AFAY01000003">
    <property type="protein sequence ID" value="EGF12133.1"/>
    <property type="molecule type" value="Genomic_DNA"/>
</dbReference>
<reference evidence="4 5" key="1">
    <citation type="submission" date="2011-02" db="EMBL/GenBank/DDBJ databases">
        <authorList>
            <person name="Muzny D."/>
            <person name="Qin X."/>
            <person name="Deng J."/>
            <person name="Jiang H."/>
            <person name="Liu Y."/>
            <person name="Qu J."/>
            <person name="Song X.-Z."/>
            <person name="Zhang L."/>
            <person name="Thornton R."/>
            <person name="Coyle M."/>
            <person name="Francisco L."/>
            <person name="Jackson L."/>
            <person name="Javaid M."/>
            <person name="Korchina V."/>
            <person name="Kovar C."/>
            <person name="Mata R."/>
            <person name="Mathew T."/>
            <person name="Ngo R."/>
            <person name="Nguyen L."/>
            <person name="Nguyen N."/>
            <person name="Okwuonu G."/>
            <person name="Ongeri F."/>
            <person name="Pham C."/>
            <person name="Simmons D."/>
            <person name="Wilczek-Boney K."/>
            <person name="Hale W."/>
            <person name="Jakkamsetti A."/>
            <person name="Pham P."/>
            <person name="Ruth R."/>
            <person name="San Lucas F."/>
            <person name="Warren J."/>
            <person name="Zhang J."/>
            <person name="Zhao Z."/>
            <person name="Zhou C."/>
            <person name="Zhu D."/>
            <person name="Lee S."/>
            <person name="Bess C."/>
            <person name="Blankenburg K."/>
            <person name="Forbes L."/>
            <person name="Fu Q."/>
            <person name="Gubbala S."/>
            <person name="Hirani K."/>
            <person name="Jayaseelan J.C."/>
            <person name="Lara F."/>
            <person name="Munidasa M."/>
            <person name="Palculict T."/>
            <person name="Patil S."/>
            <person name="Pu L.-L."/>
            <person name="Saada N."/>
            <person name="Tang L."/>
            <person name="Weissenberger G."/>
            <person name="Zhu Y."/>
            <person name="Hemphill L."/>
            <person name="Shang Y."/>
            <person name="Youmans B."/>
            <person name="Ayvaz T."/>
            <person name="Ross M."/>
            <person name="Santibanez J."/>
            <person name="Aqrawi P."/>
            <person name="Gross S."/>
            <person name="Joshi V."/>
            <person name="Fowler G."/>
            <person name="Nazareth L."/>
            <person name="Reid J."/>
            <person name="Worley K."/>
            <person name="Petrosino J."/>
            <person name="Highlander S."/>
            <person name="Gibbs R."/>
        </authorList>
    </citation>
    <scope>NUCLEOTIDE SEQUENCE [LARGE SCALE GENOMIC DNA]</scope>
    <source>
        <strain evidence="4 5">ATCC BAA-1200</strain>
    </source>
</reference>
<accession>F2B8U8</accession>
<dbReference type="InterPro" id="IPR000682">
    <property type="entry name" value="PCMT"/>
</dbReference>
<dbReference type="PANTHER" id="PTHR11579:SF18">
    <property type="entry name" value="PROTEIN-L-ISOASPARTATE O-METHYLTRANSFERASE"/>
    <property type="match status" value="1"/>
</dbReference>
<proteinExistence type="inferred from homology"/>
<dbReference type="OrthoDB" id="9810066at2"/>
<dbReference type="HOGENOM" id="CLU_055432_2_1_4"/>
<keyword evidence="4" id="KW-0808">Transferase</keyword>
<name>F2B8U8_9NEIS</name>
<dbReference type="RefSeq" id="WP_007341128.1">
    <property type="nucleotide sequence ID" value="NZ_GL878494.1"/>
</dbReference>
<protein>
    <recommendedName>
        <fullName evidence="2">Protein-L-isoaspartate O-methyltransferase</fullName>
    </recommendedName>
    <alternativeName>
        <fullName evidence="3">Protein L-isoaspartyl methyltransferase</fullName>
    </alternativeName>
</protein>
<dbReference type="AlphaFoldDB" id="F2B8U8"/>
<keyword evidence="4" id="KW-0489">Methyltransferase</keyword>
<dbReference type="CDD" id="cd02440">
    <property type="entry name" value="AdoMet_MTases"/>
    <property type="match status" value="1"/>
</dbReference>
<sequence>MDFAKARFNMVEQQIRPWDVLNFDLLDALQDIPREAFVGEAQKNYAYADLNLPLPNGCAMLEPKIVARLVQGLGLQKTDKVLEIGTGSGYAAAVLAKLAGEVVSVDIDPEQQARAKAVLDDLGFDNIAYAQGDGLATKNAAAPFDAVYVGGAVEEIPELLKQQLKDGGRLIAVVGHHPVQRARLLTRQGDSFTEKNLFDTLIPYLDGRPADPFNGFDF</sequence>
<dbReference type="GO" id="GO:0004719">
    <property type="term" value="F:protein-L-isoaspartate (D-aspartate) O-methyltransferase activity"/>
    <property type="evidence" value="ECO:0007669"/>
    <property type="project" value="InterPro"/>
</dbReference>
<dbReference type="PANTHER" id="PTHR11579">
    <property type="entry name" value="PROTEIN-L-ISOASPARTATE O-METHYLTRANSFERASE"/>
    <property type="match status" value="1"/>
</dbReference>
<gene>
    <name evidence="4" type="primary">pcm</name>
    <name evidence="4" type="ORF">HMPREF9123_0113</name>
</gene>
<dbReference type="Proteomes" id="UP000004105">
    <property type="component" value="Unassembled WGS sequence"/>
</dbReference>
<evidence type="ECO:0000256" key="2">
    <source>
        <dbReference type="ARBA" id="ARBA00013346"/>
    </source>
</evidence>
<evidence type="ECO:0000313" key="4">
    <source>
        <dbReference type="EMBL" id="EGF12133.1"/>
    </source>
</evidence>
<organism evidence="4 5">
    <name type="scientific">Neisseria bacilliformis ATCC BAA-1200</name>
    <dbReference type="NCBI Taxonomy" id="888742"/>
    <lineage>
        <taxon>Bacteria</taxon>
        <taxon>Pseudomonadati</taxon>
        <taxon>Pseudomonadota</taxon>
        <taxon>Betaproteobacteria</taxon>
        <taxon>Neisseriales</taxon>
        <taxon>Neisseriaceae</taxon>
        <taxon>Neisseria</taxon>
    </lineage>
</organism>
<dbReference type="SUPFAM" id="SSF53335">
    <property type="entry name" value="S-adenosyl-L-methionine-dependent methyltransferases"/>
    <property type="match status" value="1"/>
</dbReference>
<dbReference type="STRING" id="267212.GCA_001063965_00194"/>
<keyword evidence="5" id="KW-1185">Reference proteome</keyword>